<keyword evidence="2" id="KW-0812">Transmembrane</keyword>
<keyword evidence="2" id="KW-0472">Membrane</keyword>
<dbReference type="AlphaFoldDB" id="A0A7W8Z9M9"/>
<proteinExistence type="predicted"/>
<dbReference type="Proteomes" id="UP000588112">
    <property type="component" value="Unassembled WGS sequence"/>
</dbReference>
<feature type="compositionally biased region" description="Pro residues" evidence="1">
    <location>
        <begin position="13"/>
        <end position="29"/>
    </location>
</feature>
<feature type="compositionally biased region" description="Polar residues" evidence="1">
    <location>
        <begin position="251"/>
        <end position="261"/>
    </location>
</feature>
<feature type="compositionally biased region" description="Pro residues" evidence="1">
    <location>
        <begin position="117"/>
        <end position="127"/>
    </location>
</feature>
<evidence type="ECO:0000256" key="2">
    <source>
        <dbReference type="SAM" id="Phobius"/>
    </source>
</evidence>
<accession>A0A7W8Z9M9</accession>
<evidence type="ECO:0000313" key="4">
    <source>
        <dbReference type="Proteomes" id="UP000588112"/>
    </source>
</evidence>
<protein>
    <submittedName>
        <fullName evidence="3">Uncharacterized protein</fullName>
    </submittedName>
</protein>
<name>A0A7W8Z9M9_9ACTN</name>
<feature type="compositionally biased region" description="Polar residues" evidence="1">
    <location>
        <begin position="1"/>
        <end position="11"/>
    </location>
</feature>
<evidence type="ECO:0000256" key="1">
    <source>
        <dbReference type="SAM" id="MobiDB-lite"/>
    </source>
</evidence>
<keyword evidence="4" id="KW-1185">Reference proteome</keyword>
<feature type="compositionally biased region" description="Pro residues" evidence="1">
    <location>
        <begin position="46"/>
        <end position="66"/>
    </location>
</feature>
<gene>
    <name evidence="3" type="ORF">BJ981_005808</name>
</gene>
<comment type="caution">
    <text evidence="3">The sequence shown here is derived from an EMBL/GenBank/DDBJ whole genome shotgun (WGS) entry which is preliminary data.</text>
</comment>
<organism evidence="3 4">
    <name type="scientific">Sphaerisporangium krabiense</name>
    <dbReference type="NCBI Taxonomy" id="763782"/>
    <lineage>
        <taxon>Bacteria</taxon>
        <taxon>Bacillati</taxon>
        <taxon>Actinomycetota</taxon>
        <taxon>Actinomycetes</taxon>
        <taxon>Streptosporangiales</taxon>
        <taxon>Streptosporangiaceae</taxon>
        <taxon>Sphaerisporangium</taxon>
    </lineage>
</organism>
<feature type="transmembrane region" description="Helical" evidence="2">
    <location>
        <begin position="199"/>
        <end position="221"/>
    </location>
</feature>
<feature type="region of interest" description="Disordered" evidence="1">
    <location>
        <begin position="1"/>
        <end position="173"/>
    </location>
</feature>
<feature type="compositionally biased region" description="Low complexity" evidence="1">
    <location>
        <begin position="67"/>
        <end position="80"/>
    </location>
</feature>
<feature type="region of interest" description="Disordered" evidence="1">
    <location>
        <begin position="238"/>
        <end position="278"/>
    </location>
</feature>
<reference evidence="3 4" key="1">
    <citation type="submission" date="2020-08" db="EMBL/GenBank/DDBJ databases">
        <title>Sequencing the genomes of 1000 actinobacteria strains.</title>
        <authorList>
            <person name="Klenk H.-P."/>
        </authorList>
    </citation>
    <scope>NUCLEOTIDE SEQUENCE [LARGE SCALE GENOMIC DNA]</scope>
    <source>
        <strain evidence="3 4">DSM 45790</strain>
    </source>
</reference>
<keyword evidence="2" id="KW-1133">Transmembrane helix</keyword>
<dbReference type="EMBL" id="JACHBR010000002">
    <property type="protein sequence ID" value="MBB5630044.1"/>
    <property type="molecule type" value="Genomic_DNA"/>
</dbReference>
<dbReference type="RefSeq" id="WP_184616563.1">
    <property type="nucleotide sequence ID" value="NZ_BOOS01000041.1"/>
</dbReference>
<evidence type="ECO:0000313" key="3">
    <source>
        <dbReference type="EMBL" id="MBB5630044.1"/>
    </source>
</evidence>
<sequence>MAPEQSSQSTRPPAWPEMPPPPPPPPPASPARDQRSYGAPATGPRPQQPPRPPDSYAPQPTGPQPTGPHQTGPQHTGPQHMDPRHMDPRQMGSQHTGPQAPPYVPPGTETTMRVPGPATPPGGPRPGGPGGGHQPGHQPPRHQGPAFTPEDPDKPFVTAGQISGPKTPPPERQQELWNTVFGENYEAIGEEADGDGRKVWLIALVASVAVALVLALLWAFLAGPLSSSAASGSAAAEPTAKAGTGKPKASPSGTQASTKPQSIGRLPKYSGEASPRTGALTDQAAAVVVPRLGGPWQLDTRAEHVRATYGFATRQYVPAGTDGSGAPVFAQILTGPLAKSLAGKYSASDPAELTPVISAVAFAARNKFFPAGNKVVKTAEQRVSAGGMPARLVAYQVLAGGTKTTMVVAAVSTGADLPAVVYMSVPASKKELLPDVNTVFSSIRPVAAS</sequence>